<name>A0A7J7KH13_BUGNE</name>
<dbReference type="AlphaFoldDB" id="A0A7J7KH13"/>
<accession>A0A7J7KH13</accession>
<dbReference type="Proteomes" id="UP000593567">
    <property type="component" value="Unassembled WGS sequence"/>
</dbReference>
<feature type="signal peptide" evidence="1">
    <location>
        <begin position="1"/>
        <end position="22"/>
    </location>
</feature>
<protein>
    <submittedName>
        <fullName evidence="2">Uncharacterized protein</fullName>
    </submittedName>
</protein>
<reference evidence="2" key="1">
    <citation type="submission" date="2020-06" db="EMBL/GenBank/DDBJ databases">
        <title>Draft genome of Bugula neritina, a colonial animal packing powerful symbionts and potential medicines.</title>
        <authorList>
            <person name="Rayko M."/>
        </authorList>
    </citation>
    <scope>NUCLEOTIDE SEQUENCE [LARGE SCALE GENOMIC DNA]</scope>
    <source>
        <strain evidence="2">Kwan_BN1</strain>
    </source>
</reference>
<comment type="caution">
    <text evidence="2">The sequence shown here is derived from an EMBL/GenBank/DDBJ whole genome shotgun (WGS) entry which is preliminary data.</text>
</comment>
<organism evidence="2 3">
    <name type="scientific">Bugula neritina</name>
    <name type="common">Brown bryozoan</name>
    <name type="synonym">Sertularia neritina</name>
    <dbReference type="NCBI Taxonomy" id="10212"/>
    <lineage>
        <taxon>Eukaryota</taxon>
        <taxon>Metazoa</taxon>
        <taxon>Spiralia</taxon>
        <taxon>Lophotrochozoa</taxon>
        <taxon>Bryozoa</taxon>
        <taxon>Gymnolaemata</taxon>
        <taxon>Cheilostomatida</taxon>
        <taxon>Flustrina</taxon>
        <taxon>Buguloidea</taxon>
        <taxon>Bugulidae</taxon>
        <taxon>Bugula</taxon>
    </lineage>
</organism>
<evidence type="ECO:0000256" key="1">
    <source>
        <dbReference type="SAM" id="SignalP"/>
    </source>
</evidence>
<evidence type="ECO:0000313" key="3">
    <source>
        <dbReference type="Proteomes" id="UP000593567"/>
    </source>
</evidence>
<sequence length="211" mass="23732">MLICHPQVLAVIFVGVYTQVFAELEAGPVYHVAIKYPDWLSDSYLTHTPTNGLTFTHLDADYGSLNNFYIQYFVENTTSEIFFTIQAAFNHKFIQHYGVHTRHNSIPQFMANELPLVDAGDHRLFTCLQSICDHKGAVPKVPGTELYLNGEGKTTPGLSFGRVNYMTFLASEYSQNQAHPTGHVGIDWAVGKHSYIRNGERLKHLNQAKGN</sequence>
<proteinExistence type="predicted"/>
<evidence type="ECO:0000313" key="2">
    <source>
        <dbReference type="EMBL" id="KAF6037513.1"/>
    </source>
</evidence>
<feature type="chain" id="PRO_5029559111" evidence="1">
    <location>
        <begin position="23"/>
        <end position="211"/>
    </location>
</feature>
<dbReference type="EMBL" id="VXIV02000559">
    <property type="protein sequence ID" value="KAF6037513.1"/>
    <property type="molecule type" value="Genomic_DNA"/>
</dbReference>
<gene>
    <name evidence="2" type="ORF">EB796_004185</name>
</gene>
<keyword evidence="1" id="KW-0732">Signal</keyword>
<keyword evidence="3" id="KW-1185">Reference proteome</keyword>